<keyword evidence="1" id="KW-1133">Transmembrane helix</keyword>
<protein>
    <submittedName>
        <fullName evidence="2">Uncharacterized protein</fullName>
    </submittedName>
</protein>
<evidence type="ECO:0000256" key="1">
    <source>
        <dbReference type="SAM" id="Phobius"/>
    </source>
</evidence>
<evidence type="ECO:0000313" key="3">
    <source>
        <dbReference type="Proteomes" id="UP000611762"/>
    </source>
</evidence>
<reference evidence="2" key="1">
    <citation type="submission" date="2020-08" db="EMBL/GenBank/DDBJ databases">
        <title>Genome public.</title>
        <authorList>
            <person name="Liu C."/>
            <person name="Sun Q."/>
        </authorList>
    </citation>
    <scope>NUCLEOTIDE SEQUENCE</scope>
    <source>
        <strain evidence="2">H8</strain>
    </source>
</reference>
<dbReference type="EMBL" id="JACRSU010000001">
    <property type="protein sequence ID" value="MBC8539673.1"/>
    <property type="molecule type" value="Genomic_DNA"/>
</dbReference>
<organism evidence="2 3">
    <name type="scientific">Congzhengia minquanensis</name>
    <dbReference type="NCBI Taxonomy" id="2763657"/>
    <lineage>
        <taxon>Bacteria</taxon>
        <taxon>Bacillati</taxon>
        <taxon>Bacillota</taxon>
        <taxon>Clostridia</taxon>
        <taxon>Eubacteriales</taxon>
        <taxon>Oscillospiraceae</taxon>
        <taxon>Congzhengia</taxon>
    </lineage>
</organism>
<name>A0A926HXS4_9FIRM</name>
<dbReference type="RefSeq" id="WP_249310887.1">
    <property type="nucleotide sequence ID" value="NZ_JACRSU010000001.1"/>
</dbReference>
<comment type="caution">
    <text evidence="2">The sequence shown here is derived from an EMBL/GenBank/DDBJ whole genome shotgun (WGS) entry which is preliminary data.</text>
</comment>
<accession>A0A926HXS4</accession>
<sequence length="442" mass="48336">MEPIEMRSNFEKPPIRRNKNKRLKRVFLTCLYAVISVIVLTGAYLSYKYFFPSDKQLFVLAHYNTYQDGAKAEANTRFAKQTDASLTVGDGVMDPQMAKAVNGLTVRTDTVQFSENQSRLNFALKFMGGDLVTATSVTDGGVTVFSSPQMADAAYSGGSTGEILSVLLGAQGVNPDRGILDGVDREGFFKYLKKYGIRLYNDVPDAVFSSVKINGTTTVQLSAKAVRLFSGIVGQLRADSELKSFLYAQREQIARNINGMYEPSALLVSSVTQKEFEQEYLETLDSFLADMAQSDAEVELTAVINKHRRVERETLKIAGSGTPVAEVEASGGKAVRATAYKTDGSELLHFEREQNTAGTVTDAVTAISLDLAKPGDAPKLVNVTVNTSTDTAVKDADISPPEQFYDLSALDGEEKQKLAESVNQRLTGVFTRAALGFFMFRR</sequence>
<keyword evidence="1" id="KW-0812">Transmembrane</keyword>
<feature type="transmembrane region" description="Helical" evidence="1">
    <location>
        <begin position="26"/>
        <end position="47"/>
    </location>
</feature>
<gene>
    <name evidence="2" type="ORF">H8698_01630</name>
</gene>
<dbReference type="Proteomes" id="UP000611762">
    <property type="component" value="Unassembled WGS sequence"/>
</dbReference>
<dbReference type="AlphaFoldDB" id="A0A926HXS4"/>
<keyword evidence="3" id="KW-1185">Reference proteome</keyword>
<proteinExistence type="predicted"/>
<evidence type="ECO:0000313" key="2">
    <source>
        <dbReference type="EMBL" id="MBC8539673.1"/>
    </source>
</evidence>
<keyword evidence="1" id="KW-0472">Membrane</keyword>